<evidence type="ECO:0000313" key="1">
    <source>
        <dbReference type="EMBL" id="XDJ02140.1"/>
    </source>
</evidence>
<accession>A0AB39C698</accession>
<organism evidence="1">
    <name type="scientific">Enterococcus phage PMBT56</name>
    <dbReference type="NCBI Taxonomy" id="3229530"/>
    <lineage>
        <taxon>Viruses</taxon>
        <taxon>Duplodnaviria</taxon>
        <taxon>Heunggongvirae</taxon>
        <taxon>Uroviricota</taxon>
        <taxon>Caudoviricetes</taxon>
        <taxon>Saphexavirus</taxon>
    </lineage>
</organism>
<proteinExistence type="predicted"/>
<protein>
    <recommendedName>
        <fullName evidence="2">Phage protein</fullName>
    </recommendedName>
</protein>
<reference evidence="1" key="1">
    <citation type="submission" date="2024-06" db="EMBL/GenBank/DDBJ databases">
        <title>This phage originates from the Bacteriophage catalogue of the Bacteriophage Competence Centre, Department of Microbiology und Biotechnology, Max Rubner-Institut, Kiel, Germany.</title>
        <authorList>
            <person name="Sprotte S."/>
            <person name="Brinks E."/>
            <person name="Hille F."/>
        </authorList>
    </citation>
    <scope>NUCLEOTIDE SEQUENCE</scope>
</reference>
<sequence length="123" mass="13293">MKLIDGEALLTTMKNKLEYPEDDYDEGYQDAVETCMDEIKAALSVAKEEAAPEPIKLAIDGNIVAESFTGSSVTPINTLPHNYTKDVLEALLEASEDFYDTSSIQALLKGAIQAIPKGNGVIL</sequence>
<name>A0AB39C698_9CAUD</name>
<evidence type="ECO:0008006" key="2">
    <source>
        <dbReference type="Google" id="ProtNLM"/>
    </source>
</evidence>
<dbReference type="EMBL" id="PP944851">
    <property type="protein sequence ID" value="XDJ02140.1"/>
    <property type="molecule type" value="Genomic_DNA"/>
</dbReference>